<dbReference type="InterPro" id="IPR009609">
    <property type="entry name" value="Phosphonate_metab_PhnG"/>
</dbReference>
<dbReference type="Pfam" id="PF06754">
    <property type="entry name" value="PhnG"/>
    <property type="match status" value="1"/>
</dbReference>
<comment type="caution">
    <text evidence="1">The sequence shown here is derived from an EMBL/GenBank/DDBJ whole genome shotgun (WGS) entry which is preliminary data.</text>
</comment>
<dbReference type="RefSeq" id="WP_322187382.1">
    <property type="nucleotide sequence ID" value="NZ_JAXLPB010000003.1"/>
</dbReference>
<dbReference type="EMBL" id="JAXLPB010000003">
    <property type="protein sequence ID" value="MDY8109892.1"/>
    <property type="molecule type" value="Genomic_DNA"/>
</dbReference>
<organism evidence="1 2">
    <name type="scientific">Fulvimarina uroteuthidis</name>
    <dbReference type="NCBI Taxonomy" id="3098149"/>
    <lineage>
        <taxon>Bacteria</taxon>
        <taxon>Pseudomonadati</taxon>
        <taxon>Pseudomonadota</taxon>
        <taxon>Alphaproteobacteria</taxon>
        <taxon>Hyphomicrobiales</taxon>
        <taxon>Aurantimonadaceae</taxon>
        <taxon>Fulvimarina</taxon>
    </lineage>
</organism>
<dbReference type="Proteomes" id="UP001294412">
    <property type="component" value="Unassembled WGS sequence"/>
</dbReference>
<evidence type="ECO:0000313" key="2">
    <source>
        <dbReference type="Proteomes" id="UP001294412"/>
    </source>
</evidence>
<accession>A0ABU5I3D8</accession>
<reference evidence="1 2" key="1">
    <citation type="submission" date="2023-12" db="EMBL/GenBank/DDBJ databases">
        <title>Description of Novel Strain Fulvimarina sp. 2208YS6-2-32 isolated from Uroteuthis (Photololigo) edulis.</title>
        <authorList>
            <person name="Park J.-S."/>
        </authorList>
    </citation>
    <scope>NUCLEOTIDE SEQUENCE [LARGE SCALE GENOMIC DNA]</scope>
    <source>
        <strain evidence="1 2">2208YS6-2-32</strain>
    </source>
</reference>
<dbReference type="GO" id="GO:0016829">
    <property type="term" value="F:lyase activity"/>
    <property type="evidence" value="ECO:0007669"/>
    <property type="project" value="UniProtKB-KW"/>
</dbReference>
<evidence type="ECO:0000313" key="1">
    <source>
        <dbReference type="EMBL" id="MDY8109892.1"/>
    </source>
</evidence>
<name>A0ABU5I3D8_9HYPH</name>
<keyword evidence="1" id="KW-0456">Lyase</keyword>
<protein>
    <submittedName>
        <fullName evidence="1">Phosphonate C-P lyase system protein PhnG</fullName>
    </submittedName>
</protein>
<sequence>MSAKHRSDEHLREELHRARQRAMAAFARADTGFIAEAWERLGSGRAVSTVRGPEVGLVMVRGRAGGGGAPFNLGEASVTRASVRIEDHAGAVIGHAMILGRDLKKARLAASFDALWQVADERERIQAEVVAAIEATLAERDARHAEETAATRVDFFTMVRGED</sequence>
<gene>
    <name evidence="1" type="primary">phnG</name>
    <name evidence="1" type="ORF">U0C82_12155</name>
</gene>
<proteinExistence type="predicted"/>
<dbReference type="NCBIfam" id="TIGR03293">
    <property type="entry name" value="PhnG_redo"/>
    <property type="match status" value="1"/>
</dbReference>
<keyword evidence="2" id="KW-1185">Reference proteome</keyword>